<evidence type="ECO:0000313" key="2">
    <source>
        <dbReference type="Proteomes" id="UP000033689"/>
    </source>
</evidence>
<evidence type="ECO:0000313" key="1">
    <source>
        <dbReference type="EMBL" id="KJV92935.1"/>
    </source>
</evidence>
<dbReference type="EMBL" id="LAOJ01000001">
    <property type="protein sequence ID" value="KJV92935.1"/>
    <property type="molecule type" value="Genomic_DNA"/>
</dbReference>
<sequence length="38" mass="4644">MESIVHHWIQQGKVEVREEATRLANIKMQKKKLLWQKK</sequence>
<dbReference type="PATRIC" id="fig|1359194.3.peg.1613"/>
<proteinExistence type="predicted"/>
<gene>
    <name evidence="1" type="ORF">RBEMOGI_1574</name>
</gene>
<dbReference type="AlphaFoldDB" id="A0A0F3QK01"/>
<accession>A0A0F3QK01</accession>
<comment type="caution">
    <text evidence="1">The sequence shown here is derived from an EMBL/GenBank/DDBJ whole genome shotgun (WGS) entry which is preliminary data.</text>
</comment>
<organism evidence="1 2">
    <name type="scientific">Rickettsia bellii str. RML Mogi</name>
    <dbReference type="NCBI Taxonomy" id="1359194"/>
    <lineage>
        <taxon>Bacteria</taxon>
        <taxon>Pseudomonadati</taxon>
        <taxon>Pseudomonadota</taxon>
        <taxon>Alphaproteobacteria</taxon>
        <taxon>Rickettsiales</taxon>
        <taxon>Rickettsiaceae</taxon>
        <taxon>Rickettsieae</taxon>
        <taxon>Rickettsia</taxon>
        <taxon>belli group</taxon>
    </lineage>
</organism>
<protein>
    <submittedName>
        <fullName evidence="1">Uncharacterized protein</fullName>
    </submittedName>
</protein>
<dbReference type="Proteomes" id="UP000033689">
    <property type="component" value="Unassembled WGS sequence"/>
</dbReference>
<name>A0A0F3QK01_RICBE</name>
<reference evidence="1 2" key="1">
    <citation type="submission" date="2015-02" db="EMBL/GenBank/DDBJ databases">
        <title>Genome Sequencing of Rickettsiales.</title>
        <authorList>
            <person name="Daugherty S.C."/>
            <person name="Su Q."/>
            <person name="Abolude K."/>
            <person name="Beier-Sexton M."/>
            <person name="Carlyon J.A."/>
            <person name="Carter R."/>
            <person name="Day N.P."/>
            <person name="Dumler S.J."/>
            <person name="Dyachenko V."/>
            <person name="Godinez A."/>
            <person name="Kurtti T.J."/>
            <person name="Lichay M."/>
            <person name="Mullins K.E."/>
            <person name="Ott S."/>
            <person name="Pappas-Brown V."/>
            <person name="Paris D.H."/>
            <person name="Patel P."/>
            <person name="Richards A.L."/>
            <person name="Sadzewicz L."/>
            <person name="Sears K."/>
            <person name="Seidman D."/>
            <person name="Sengamalay N."/>
            <person name="Stenos J."/>
            <person name="Tallon L.J."/>
            <person name="Vincent G."/>
            <person name="Fraser C.M."/>
            <person name="Munderloh U."/>
            <person name="Dunning-Hotopp J.C."/>
        </authorList>
    </citation>
    <scope>NUCLEOTIDE SEQUENCE [LARGE SCALE GENOMIC DNA]</scope>
    <source>
        <strain evidence="1 2">RML Mogi</strain>
    </source>
</reference>